<evidence type="ECO:0000313" key="6">
    <source>
        <dbReference type="EMBL" id="MBW4667539.1"/>
    </source>
</evidence>
<dbReference type="InterPro" id="IPR036282">
    <property type="entry name" value="Glutathione-S-Trfase_C_sf"/>
</dbReference>
<dbReference type="GO" id="GO:0005737">
    <property type="term" value="C:cytoplasm"/>
    <property type="evidence" value="ECO:0007669"/>
    <property type="project" value="TreeGrafter"/>
</dbReference>
<feature type="site" description="Lowers pKa of active site Cys" evidence="3">
    <location>
        <position position="269"/>
    </location>
</feature>
<dbReference type="SFLD" id="SFLDS00019">
    <property type="entry name" value="Glutathione_Transferase_(cytos"/>
    <property type="match status" value="1"/>
</dbReference>
<evidence type="ECO:0000313" key="7">
    <source>
        <dbReference type="Proteomes" id="UP000729701"/>
    </source>
</evidence>
<reference evidence="6" key="1">
    <citation type="submission" date="2021-05" db="EMBL/GenBank/DDBJ databases">
        <authorList>
            <person name="Pietrasiak N."/>
            <person name="Ward R."/>
            <person name="Stajich J.E."/>
            <person name="Kurbessoian T."/>
        </authorList>
    </citation>
    <scope>NUCLEOTIDE SEQUENCE</scope>
    <source>
        <strain evidence="6">GSE-NOS-MK-12-04C</strain>
    </source>
</reference>
<feature type="active site" description="Proton donor/acceptor" evidence="1">
    <location>
        <position position="211"/>
    </location>
</feature>
<dbReference type="AlphaFoldDB" id="A0A951QJL3"/>
<dbReference type="CDD" id="cd03190">
    <property type="entry name" value="GST_C_Omega_like"/>
    <property type="match status" value="1"/>
</dbReference>
<feature type="binding site" evidence="2">
    <location>
        <begin position="163"/>
        <end position="164"/>
    </location>
    <ligand>
        <name>glutathione</name>
        <dbReference type="ChEBI" id="CHEBI:57925"/>
    </ligand>
</feature>
<dbReference type="SFLD" id="SFLDG01148">
    <property type="entry name" value="Xi_(cytGST)"/>
    <property type="match status" value="1"/>
</dbReference>
<feature type="binding site" evidence="2">
    <location>
        <position position="119"/>
    </location>
    <ligand>
        <name>glutathione</name>
        <dbReference type="ChEBI" id="CHEBI:57925"/>
    </ligand>
</feature>
<name>A0A951QJL3_9CYAN</name>
<dbReference type="Pfam" id="PF13409">
    <property type="entry name" value="GST_N_2"/>
    <property type="match status" value="1"/>
</dbReference>
<evidence type="ECO:0000256" key="1">
    <source>
        <dbReference type="PIRSR" id="PIRSR015753-1"/>
    </source>
</evidence>
<dbReference type="GO" id="GO:0004364">
    <property type="term" value="F:glutathione transferase activity"/>
    <property type="evidence" value="ECO:0007669"/>
    <property type="project" value="InterPro"/>
</dbReference>
<dbReference type="SFLD" id="SFLDG01206">
    <property type="entry name" value="Xi.1"/>
    <property type="match status" value="1"/>
</dbReference>
<reference evidence="6" key="2">
    <citation type="journal article" date="2022" name="Microbiol. Resour. Announc.">
        <title>Metagenome Sequencing to Explore Phylogenomics of Terrestrial Cyanobacteria.</title>
        <authorList>
            <person name="Ward R.D."/>
            <person name="Stajich J.E."/>
            <person name="Johansen J.R."/>
            <person name="Huntemann M."/>
            <person name="Clum A."/>
            <person name="Foster B."/>
            <person name="Foster B."/>
            <person name="Roux S."/>
            <person name="Palaniappan K."/>
            <person name="Varghese N."/>
            <person name="Mukherjee S."/>
            <person name="Reddy T.B.K."/>
            <person name="Daum C."/>
            <person name="Copeland A."/>
            <person name="Chen I.A."/>
            <person name="Ivanova N.N."/>
            <person name="Kyrpides N.C."/>
            <person name="Shapiro N."/>
            <person name="Eloe-Fadrosh E.A."/>
            <person name="Pietrasiak N."/>
        </authorList>
    </citation>
    <scope>NUCLEOTIDE SEQUENCE</scope>
    <source>
        <strain evidence="6">GSE-NOS-MK-12-04C</strain>
    </source>
</reference>
<dbReference type="Pfam" id="PF13410">
    <property type="entry name" value="GST_C_2"/>
    <property type="match status" value="1"/>
</dbReference>
<proteinExistence type="predicted"/>
<feature type="active site" description="Nucleophile" evidence="1">
    <location>
        <position position="86"/>
    </location>
</feature>
<dbReference type="Proteomes" id="UP000729701">
    <property type="component" value="Unassembled WGS sequence"/>
</dbReference>
<dbReference type="InterPro" id="IPR040079">
    <property type="entry name" value="Glutathione_S-Trfase"/>
</dbReference>
<dbReference type="InterPro" id="IPR016639">
    <property type="entry name" value="GST_Omega/GSH"/>
</dbReference>
<gene>
    <name evidence="6" type="ORF">KME60_08925</name>
</gene>
<dbReference type="Gene3D" id="3.40.30.10">
    <property type="entry name" value="Glutaredoxin"/>
    <property type="match status" value="1"/>
</dbReference>
<dbReference type="EMBL" id="JAHHGZ010000007">
    <property type="protein sequence ID" value="MBW4667539.1"/>
    <property type="molecule type" value="Genomic_DNA"/>
</dbReference>
<dbReference type="InterPro" id="IPR036249">
    <property type="entry name" value="Thioredoxin-like_sf"/>
</dbReference>
<feature type="site" description="Lowers pKa of active site Cys" evidence="3">
    <location>
        <position position="312"/>
    </location>
</feature>
<dbReference type="PANTHER" id="PTHR32419:SF6">
    <property type="entry name" value="GLUTATHIONE S-TRANSFERASE OMEGA-LIKE 1-RELATED"/>
    <property type="match status" value="1"/>
</dbReference>
<evidence type="ECO:0000256" key="3">
    <source>
        <dbReference type="PIRSR" id="PIRSR015753-3"/>
    </source>
</evidence>
<feature type="binding site" evidence="2">
    <location>
        <begin position="145"/>
        <end position="148"/>
    </location>
    <ligand>
        <name>glutathione</name>
        <dbReference type="ChEBI" id="CHEBI:57925"/>
    </ligand>
</feature>
<dbReference type="SUPFAM" id="SSF47616">
    <property type="entry name" value="GST C-terminal domain-like"/>
    <property type="match status" value="1"/>
</dbReference>
<dbReference type="InterPro" id="IPR004045">
    <property type="entry name" value="Glutathione_S-Trfase_N"/>
</dbReference>
<dbReference type="PANTHER" id="PTHR32419">
    <property type="entry name" value="GLUTATHIONYL-HYDROQUINONE REDUCTASE"/>
    <property type="match status" value="1"/>
</dbReference>
<dbReference type="InterPro" id="IPR047047">
    <property type="entry name" value="GST_Omega-like_C"/>
</dbReference>
<accession>A0A951QJL3</accession>
<feature type="compositionally biased region" description="Polar residues" evidence="4">
    <location>
        <begin position="1"/>
        <end position="11"/>
    </location>
</feature>
<protein>
    <submittedName>
        <fullName evidence="6">Glutathione S-transferase family protein</fullName>
    </submittedName>
</protein>
<dbReference type="Gene3D" id="1.20.1050.10">
    <property type="match status" value="1"/>
</dbReference>
<evidence type="ECO:0000256" key="2">
    <source>
        <dbReference type="PIRSR" id="PIRSR015753-2"/>
    </source>
</evidence>
<comment type="caution">
    <text evidence="6">The sequence shown here is derived from an EMBL/GenBank/DDBJ whole genome shotgun (WGS) entry which is preliminary data.</text>
</comment>
<feature type="region of interest" description="Disordered" evidence="4">
    <location>
        <begin position="1"/>
        <end position="21"/>
    </location>
</feature>
<evidence type="ECO:0000256" key="4">
    <source>
        <dbReference type="SAM" id="MobiDB-lite"/>
    </source>
</evidence>
<evidence type="ECO:0000259" key="5">
    <source>
        <dbReference type="PROSITE" id="PS50405"/>
    </source>
</evidence>
<organism evidence="6 7">
    <name type="scientific">Cyanomargarita calcarea GSE-NOS-MK-12-04C</name>
    <dbReference type="NCBI Taxonomy" id="2839659"/>
    <lineage>
        <taxon>Bacteria</taxon>
        <taxon>Bacillati</taxon>
        <taxon>Cyanobacteriota</taxon>
        <taxon>Cyanophyceae</taxon>
        <taxon>Nostocales</taxon>
        <taxon>Cyanomargaritaceae</taxon>
        <taxon>Cyanomargarita</taxon>
    </lineage>
</organism>
<feature type="domain" description="GST C-terminal" evidence="5">
    <location>
        <begin position="188"/>
        <end position="312"/>
    </location>
</feature>
<sequence length="347" mass="39309">MSQPTPSLSQQPKKKGKSLPSGLIIKTGKFVWTTMWHLMMSNLAPRSKSGEYIRPISQFRNSIGTEENNPYPPSAGRYRLYAGLGCPWAHRTLVLRALKGLEDAISVSIVSPSPNEGIWILNQQEKGCRTVPELYELAEPGYKGRCTVPILWDEQTNTIVNNESAEIIVILNAQFNEFATNASLELYPESHREEIDRWNEKIYHAVNNGVYRCGFAQTQEAYDKACNELFAALDEIDSVLETSRYLCGDGVTLADVRLFTTLFRFDVVYYGLFKCDRQRIKDYKNLGAYLRDLYQLPGVADTCDLESVKRDYYGNLFPLNPGGIIPRGSDVTNLLEPHHRESIVTYS</sequence>
<dbReference type="InterPro" id="IPR010987">
    <property type="entry name" value="Glutathione-S-Trfase_C-like"/>
</dbReference>
<dbReference type="SUPFAM" id="SSF52833">
    <property type="entry name" value="Thioredoxin-like"/>
    <property type="match status" value="1"/>
</dbReference>
<dbReference type="PROSITE" id="PS50405">
    <property type="entry name" value="GST_CTER"/>
    <property type="match status" value="1"/>
</dbReference>
<dbReference type="PIRSF" id="PIRSF015753">
    <property type="entry name" value="GST"/>
    <property type="match status" value="1"/>
</dbReference>